<dbReference type="Pfam" id="PF04248">
    <property type="entry name" value="NTP_transf_9"/>
    <property type="match status" value="1"/>
</dbReference>
<name>A0A021VS30_9CELL</name>
<comment type="caution">
    <text evidence="3">The sequence shown here is derived from an EMBL/GenBank/DDBJ whole genome shotgun (WGS) entry which is preliminary data.</text>
</comment>
<dbReference type="InterPro" id="IPR007361">
    <property type="entry name" value="DUF427"/>
</dbReference>
<evidence type="ECO:0000256" key="1">
    <source>
        <dbReference type="SAM" id="MobiDB-lite"/>
    </source>
</evidence>
<keyword evidence="4" id="KW-1185">Reference proteome</keyword>
<organism evidence="3 4">
    <name type="scientific">Actinotalea ferrariae CF5-4</name>
    <dbReference type="NCBI Taxonomy" id="948458"/>
    <lineage>
        <taxon>Bacteria</taxon>
        <taxon>Bacillati</taxon>
        <taxon>Actinomycetota</taxon>
        <taxon>Actinomycetes</taxon>
        <taxon>Micrococcales</taxon>
        <taxon>Cellulomonadaceae</taxon>
        <taxon>Actinotalea</taxon>
    </lineage>
</organism>
<dbReference type="PANTHER" id="PTHR43058:SF1">
    <property type="entry name" value="DUF427 DOMAIN-CONTAINING PROTEIN"/>
    <property type="match status" value="1"/>
</dbReference>
<dbReference type="Proteomes" id="UP000019753">
    <property type="component" value="Unassembled WGS sequence"/>
</dbReference>
<proteinExistence type="predicted"/>
<dbReference type="Gene3D" id="2.170.150.40">
    <property type="entry name" value="Domain of unknown function (DUF427)"/>
    <property type="match status" value="1"/>
</dbReference>
<gene>
    <name evidence="3" type="ORF">N866_16860</name>
</gene>
<reference evidence="3 4" key="1">
    <citation type="submission" date="2014-01" db="EMBL/GenBank/DDBJ databases">
        <title>Actinotalea ferrariae CF5-4.</title>
        <authorList>
            <person name="Chen F."/>
            <person name="Li Y."/>
            <person name="Wang G."/>
        </authorList>
    </citation>
    <scope>NUCLEOTIDE SEQUENCE [LARGE SCALE GENOMIC DNA]</scope>
    <source>
        <strain evidence="3 4">CF5-4</strain>
    </source>
</reference>
<evidence type="ECO:0000313" key="4">
    <source>
        <dbReference type="Proteomes" id="UP000019753"/>
    </source>
</evidence>
<dbReference type="PANTHER" id="PTHR43058">
    <property type="entry name" value="SLR0655 PROTEIN"/>
    <property type="match status" value="1"/>
</dbReference>
<accession>A0A021VS30</accession>
<evidence type="ECO:0000259" key="2">
    <source>
        <dbReference type="Pfam" id="PF04248"/>
    </source>
</evidence>
<dbReference type="AlphaFoldDB" id="A0A021VS30"/>
<dbReference type="OrthoDB" id="285364at2"/>
<dbReference type="InterPro" id="IPR038694">
    <property type="entry name" value="DUF427_sf"/>
</dbReference>
<feature type="region of interest" description="Disordered" evidence="1">
    <location>
        <begin position="1"/>
        <end position="31"/>
    </location>
</feature>
<evidence type="ECO:0000313" key="3">
    <source>
        <dbReference type="EMBL" id="EYR63971.1"/>
    </source>
</evidence>
<sequence>MGPEAFSDWRPRTRPPGGRTATPPGPGQESVWDYPRPPAVVASTEHVVVVLGTTLVADTRRALRVLETSHPPTYYLPLDDVADGVLVPVDGATTFCEFKGRATYFDVVGADGLGRPVVAEQAAWTYPTPSRGFTELIGHVALYPGRMTRCTVDGEIVEAQQGDFYGGWRTSRIVGPFKGGSGTWGW</sequence>
<dbReference type="EMBL" id="AXCW01000057">
    <property type="protein sequence ID" value="EYR63971.1"/>
    <property type="molecule type" value="Genomic_DNA"/>
</dbReference>
<protein>
    <recommendedName>
        <fullName evidence="2">DUF427 domain-containing protein</fullName>
    </recommendedName>
</protein>
<dbReference type="RefSeq" id="WP_034224741.1">
    <property type="nucleotide sequence ID" value="NZ_AXCW01000057.1"/>
</dbReference>
<feature type="domain" description="DUF427" evidence="2">
    <location>
        <begin position="48"/>
        <end position="144"/>
    </location>
</feature>